<organism evidence="2 3">
    <name type="scientific">Streptococcus massiliensis</name>
    <dbReference type="NCBI Taxonomy" id="313439"/>
    <lineage>
        <taxon>Bacteria</taxon>
        <taxon>Bacillati</taxon>
        <taxon>Bacillota</taxon>
        <taxon>Bacilli</taxon>
        <taxon>Lactobacillales</taxon>
        <taxon>Streptococcaceae</taxon>
        <taxon>Streptococcus</taxon>
    </lineage>
</organism>
<evidence type="ECO:0000313" key="3">
    <source>
        <dbReference type="Proteomes" id="UP000254634"/>
    </source>
</evidence>
<proteinExistence type="predicted"/>
<dbReference type="InterPro" id="IPR050361">
    <property type="entry name" value="MPP/UQCRC_Complex"/>
</dbReference>
<gene>
    <name evidence="2" type="ORF">NCTC13765_00798</name>
</gene>
<name>A0A380L0R2_9STRE</name>
<dbReference type="SUPFAM" id="SSF63411">
    <property type="entry name" value="LuxS/MPP-like metallohydrolase"/>
    <property type="match status" value="2"/>
</dbReference>
<reference evidence="2" key="1">
    <citation type="submission" date="2018-06" db="EMBL/GenBank/DDBJ databases">
        <authorList>
            <consortium name="Pathogen Informatics"/>
            <person name="Doyle S."/>
        </authorList>
    </citation>
    <scope>NUCLEOTIDE SEQUENCE [LARGE SCALE GENOMIC DNA]</scope>
    <source>
        <strain evidence="2">NCTC13765</strain>
    </source>
</reference>
<dbReference type="OrthoDB" id="9762085at2"/>
<keyword evidence="2" id="KW-0378">Hydrolase</keyword>
<dbReference type="Proteomes" id="UP000254634">
    <property type="component" value="Unassembled WGS sequence"/>
</dbReference>
<dbReference type="GO" id="GO:0046872">
    <property type="term" value="F:metal ion binding"/>
    <property type="evidence" value="ECO:0007669"/>
    <property type="project" value="InterPro"/>
</dbReference>
<dbReference type="InterPro" id="IPR007863">
    <property type="entry name" value="Peptidase_M16_C"/>
</dbReference>
<protein>
    <submittedName>
        <fullName evidence="2">Zn-dependent peptidase</fullName>
        <ecNumber evidence="2">3.4.24.-</ecNumber>
    </submittedName>
</protein>
<keyword evidence="3" id="KW-1185">Reference proteome</keyword>
<dbReference type="GO" id="GO:0016787">
    <property type="term" value="F:hydrolase activity"/>
    <property type="evidence" value="ECO:0007669"/>
    <property type="project" value="UniProtKB-KW"/>
</dbReference>
<dbReference type="EC" id="3.4.24.-" evidence="2"/>
<evidence type="ECO:0000313" key="2">
    <source>
        <dbReference type="EMBL" id="SUN76310.1"/>
    </source>
</evidence>
<accession>A0A380L0R2</accession>
<dbReference type="Pfam" id="PF05193">
    <property type="entry name" value="Peptidase_M16_C"/>
    <property type="match status" value="1"/>
</dbReference>
<dbReference type="PANTHER" id="PTHR11851:SF186">
    <property type="entry name" value="INACTIVE METALLOPROTEASE YMFF-RELATED"/>
    <property type="match status" value="1"/>
</dbReference>
<dbReference type="NCBIfam" id="NF047422">
    <property type="entry name" value="YfmF_fam"/>
    <property type="match status" value="1"/>
</dbReference>
<dbReference type="PANTHER" id="PTHR11851">
    <property type="entry name" value="METALLOPROTEASE"/>
    <property type="match status" value="1"/>
</dbReference>
<dbReference type="AlphaFoldDB" id="A0A380L0R2"/>
<feature type="domain" description="Peptidase M16 C-terminal" evidence="1">
    <location>
        <begin position="187"/>
        <end position="351"/>
    </location>
</feature>
<dbReference type="RefSeq" id="WP_018371062.1">
    <property type="nucleotide sequence ID" value="NZ_UHFR01000005.1"/>
</dbReference>
<dbReference type="InterPro" id="IPR011249">
    <property type="entry name" value="Metalloenz_LuxS/M16"/>
</dbReference>
<dbReference type="Gene3D" id="3.30.830.10">
    <property type="entry name" value="Metalloenzyme, LuxS/M16 peptidase-like"/>
    <property type="match status" value="2"/>
</dbReference>
<dbReference type="EMBL" id="UHFR01000005">
    <property type="protein sequence ID" value="SUN76310.1"/>
    <property type="molecule type" value="Genomic_DNA"/>
</dbReference>
<sequence>MEFVKGVNLHFIPTSKYKTNRIKIRFSAPMSKDTISGRVLVASMLETANRVYPTSQSFREHLANLYGADFTTNVFRRGLVHCVDIDLSFVRDIFLSRKYSLVDELLDFLHAALFYPLVEGEGFEQATFDIEKKNLLLDLEAENENPYYYAHQELNKLFYEQQEMKLPRLSEIDLVAQETSISSFAIFQKMMLEDQIDIFFMGDFKKEELLTKMQKFSFQERTVNLYLQYRQPFSNVLKEGFDTKEINQSILELGYHFPVQYGEEAHMPLMILNGLLGGFAHSKLFANVREKECLAYTITSQMDIFSGFLRIYAGINRNQRTKALTLINRQIIDIKRGKFSDEDLEQTKSMLKNALFLSYDRQITLLEDAYMAENFGKKFLTLKSRLNSIDSVNKMNIMEVAKDIKLQAIYFLEGKG</sequence>
<dbReference type="STRING" id="1123307.GCA_000380065_00375"/>
<evidence type="ECO:0000259" key="1">
    <source>
        <dbReference type="Pfam" id="PF05193"/>
    </source>
</evidence>